<gene>
    <name evidence="3" type="ORF">BET10_15470</name>
</gene>
<dbReference type="AlphaFoldDB" id="A0A1S1MTQ0"/>
<dbReference type="Gene3D" id="3.30.70.270">
    <property type="match status" value="1"/>
</dbReference>
<dbReference type="InterPro" id="IPR000160">
    <property type="entry name" value="GGDEF_dom"/>
</dbReference>
<evidence type="ECO:0000313" key="4">
    <source>
        <dbReference type="Proteomes" id="UP000179786"/>
    </source>
</evidence>
<dbReference type="InterPro" id="IPR050706">
    <property type="entry name" value="Cyclic-di-GMP_PDE-like"/>
</dbReference>
<dbReference type="Gene3D" id="3.20.20.450">
    <property type="entry name" value="EAL domain"/>
    <property type="match status" value="1"/>
</dbReference>
<dbReference type="InterPro" id="IPR001633">
    <property type="entry name" value="EAL_dom"/>
</dbReference>
<dbReference type="CDD" id="cd01948">
    <property type="entry name" value="EAL"/>
    <property type="match status" value="1"/>
</dbReference>
<dbReference type="SMART" id="SM00052">
    <property type="entry name" value="EAL"/>
    <property type="match status" value="1"/>
</dbReference>
<dbReference type="PROSITE" id="PS50883">
    <property type="entry name" value="EAL"/>
    <property type="match status" value="1"/>
</dbReference>
<feature type="domain" description="EAL" evidence="2">
    <location>
        <begin position="304"/>
        <end position="556"/>
    </location>
</feature>
<dbReference type="EMBL" id="MKJU01000028">
    <property type="protein sequence ID" value="OHU89857.1"/>
    <property type="molecule type" value="Genomic_DNA"/>
</dbReference>
<protein>
    <recommendedName>
        <fullName evidence="2">EAL domain-containing protein</fullName>
    </recommendedName>
</protein>
<dbReference type="PANTHER" id="PTHR33121">
    <property type="entry name" value="CYCLIC DI-GMP PHOSPHODIESTERASE PDEF"/>
    <property type="match status" value="1"/>
</dbReference>
<keyword evidence="1" id="KW-0472">Membrane</keyword>
<keyword evidence="4" id="KW-1185">Reference proteome</keyword>
<dbReference type="STRING" id="1859457.BET10_15470"/>
<comment type="caution">
    <text evidence="3">The sequence shown here is derived from an EMBL/GenBank/DDBJ whole genome shotgun (WGS) entry which is preliminary data.</text>
</comment>
<proteinExistence type="predicted"/>
<keyword evidence="1" id="KW-1133">Transmembrane helix</keyword>
<dbReference type="SUPFAM" id="SSF141868">
    <property type="entry name" value="EAL domain-like"/>
    <property type="match status" value="1"/>
</dbReference>
<dbReference type="PANTHER" id="PTHR33121:SF79">
    <property type="entry name" value="CYCLIC DI-GMP PHOSPHODIESTERASE PDED-RELATED"/>
    <property type="match status" value="1"/>
</dbReference>
<accession>A0A1S1MTQ0</accession>
<keyword evidence="1" id="KW-0812">Transmembrane</keyword>
<feature type="transmembrane region" description="Helical" evidence="1">
    <location>
        <begin position="70"/>
        <end position="86"/>
    </location>
</feature>
<name>A0A1S1MTQ0_9GAMM</name>
<evidence type="ECO:0000256" key="1">
    <source>
        <dbReference type="SAM" id="Phobius"/>
    </source>
</evidence>
<dbReference type="Pfam" id="PF00563">
    <property type="entry name" value="EAL"/>
    <property type="match status" value="1"/>
</dbReference>
<dbReference type="InterPro" id="IPR035919">
    <property type="entry name" value="EAL_sf"/>
</dbReference>
<evidence type="ECO:0000259" key="2">
    <source>
        <dbReference type="PROSITE" id="PS50883"/>
    </source>
</evidence>
<dbReference type="SUPFAM" id="SSF55073">
    <property type="entry name" value="Nucleotide cyclase"/>
    <property type="match status" value="1"/>
</dbReference>
<dbReference type="InterPro" id="IPR043128">
    <property type="entry name" value="Rev_trsase/Diguanyl_cyclase"/>
</dbReference>
<dbReference type="Pfam" id="PF00990">
    <property type="entry name" value="GGDEF"/>
    <property type="match status" value="1"/>
</dbReference>
<feature type="transmembrane region" description="Helical" evidence="1">
    <location>
        <begin position="34"/>
        <end position="58"/>
    </location>
</feature>
<reference evidence="3 4" key="1">
    <citation type="submission" date="2016-09" db="EMBL/GenBank/DDBJ databases">
        <title>Pseudoalteromonas amylolytica sp. nov., isolated from the surface seawater.</title>
        <authorList>
            <person name="Wu Y.-H."/>
            <person name="Cheng H."/>
            <person name="Jin X.-B."/>
            <person name="Wang C.-S."/>
            <person name="Xu X.-W."/>
        </authorList>
    </citation>
    <scope>NUCLEOTIDE SEQUENCE [LARGE SCALE GENOMIC DNA]</scope>
    <source>
        <strain evidence="3 4">JW1</strain>
    </source>
</reference>
<sequence length="561" mass="63387">MLLGAVCCAGIMLTIAAREMLIKGLHAALCAITLLLLSLNVPLAMYLLAIVFAVYFIYSLSFSSPWPARLIAICTCIYAVLLSGYLLSQWPIMLSATALLPIYFGFMYAINDDYNIELSHEDEHEQGKLGNDLGLPDRASLRQAYENQRKLDPGAAMLVVIFLEGVEQINRQLGREFGDTLLSESANRIKQQLHSNDIFPIPHGNSVSRLAHLGGLHFAFVCRLVRYEHLHEQLIDDILQSTLQPFYVGNCTLEISARASYVHCDEELGQFDSLISCAYLALDKMPRHAICAYQQNMQISQVDQQMRLRELADIVINEAFEVYFQPAFTHPSGDIAYLELLLRWPHPKLGLLSAEQFIDDIRLAGLATPVAHFVIERAAEIAMALKMEDIQVPLSVNIFGPEMFKDGFLDFMEHVLLEHYLQAGEIHLEYPSYLHEHLDKKSQSRIEELRQRGVDVGIDRFGEHPITLSTLANLHVDYLKLSPILTQPPKPQGIDKVLSDLIAMQRLRGIKVICKGVESEQQLVLAQKLNCDAIQGHHLASPMNTKNMMSWLHKWHLQRND</sequence>
<dbReference type="GO" id="GO:0071111">
    <property type="term" value="F:cyclic-guanylate-specific phosphodiesterase activity"/>
    <property type="evidence" value="ECO:0007669"/>
    <property type="project" value="InterPro"/>
</dbReference>
<dbReference type="InterPro" id="IPR029787">
    <property type="entry name" value="Nucleotide_cyclase"/>
</dbReference>
<organism evidence="3 4">
    <name type="scientific">Pseudoalteromonas amylolytica</name>
    <dbReference type="NCBI Taxonomy" id="1859457"/>
    <lineage>
        <taxon>Bacteria</taxon>
        <taxon>Pseudomonadati</taxon>
        <taxon>Pseudomonadota</taxon>
        <taxon>Gammaproteobacteria</taxon>
        <taxon>Alteromonadales</taxon>
        <taxon>Pseudoalteromonadaceae</taxon>
        <taxon>Pseudoalteromonas</taxon>
    </lineage>
</organism>
<dbReference type="Proteomes" id="UP000179786">
    <property type="component" value="Unassembled WGS sequence"/>
</dbReference>
<evidence type="ECO:0000313" key="3">
    <source>
        <dbReference type="EMBL" id="OHU89857.1"/>
    </source>
</evidence>